<dbReference type="EMBL" id="SDRB02009417">
    <property type="protein sequence ID" value="THG08284.1"/>
    <property type="molecule type" value="Genomic_DNA"/>
</dbReference>
<dbReference type="AlphaFoldDB" id="A0A4S4DYW3"/>
<protein>
    <recommendedName>
        <fullName evidence="5">DRBM domain-containing protein</fullName>
    </recommendedName>
</protein>
<dbReference type="Pfam" id="PF00035">
    <property type="entry name" value="dsrm"/>
    <property type="match status" value="3"/>
</dbReference>
<evidence type="ECO:0000256" key="4">
    <source>
        <dbReference type="SAM" id="MobiDB-lite"/>
    </source>
</evidence>
<feature type="region of interest" description="Disordered" evidence="4">
    <location>
        <begin position="92"/>
        <end position="117"/>
    </location>
</feature>
<sequence>MYKSKLQFLCQQKSWDLPDYSVTKDGPDHIPRFKATVIVNGVPFETDDQSRTAKDAQNKVAKLALDQLSAPPPPPPPSRFLNPNLSLNLSLNSPQPSLIPEAQLPASSSSGFSSPTSYSDINPSIGGTTQPTMIKAIQTPLVNEASLRVKDGKTGFSSPTSYSDINPSIGGTTQPTMIKAIQTPLVNEASLRVKDGKTDAQHLYKSRLQSYAQRRNLTLPEYSSEREGPPHASRFRSKVTFDGKIYESPEFSLTIKEAEHAAAKVAWESLSLNEDDSTVYKNLLQELAQKKGFLVPKYERTVSGPPHMPTFVSTVAIGGESFQGQAAKSKKQADMNAAKVAYNCLQERNKASVAHTVLSSVTPTVLPSVTPTVLSSGCQIKKALEDSSSILQSVIAGDLQKSVRPEVNFVNHETKDEEYIDKNEGQCSSKLTTVNAKVSTGCVPAPSSDANTNAKRCRYSPSPDRMYASLRDPFPSTSSSPSDGVSSPSHSEGCTNSSMDSNNETAVEASAMNTLPHENIVVYPSTQNIKSPDGATVLPFSDDKWAGYKMNASQ</sequence>
<organism evidence="6 7">
    <name type="scientific">Camellia sinensis var. sinensis</name>
    <name type="common">China tea</name>
    <dbReference type="NCBI Taxonomy" id="542762"/>
    <lineage>
        <taxon>Eukaryota</taxon>
        <taxon>Viridiplantae</taxon>
        <taxon>Streptophyta</taxon>
        <taxon>Embryophyta</taxon>
        <taxon>Tracheophyta</taxon>
        <taxon>Spermatophyta</taxon>
        <taxon>Magnoliopsida</taxon>
        <taxon>eudicotyledons</taxon>
        <taxon>Gunneridae</taxon>
        <taxon>Pentapetalae</taxon>
        <taxon>asterids</taxon>
        <taxon>Ericales</taxon>
        <taxon>Theaceae</taxon>
        <taxon>Camellia</taxon>
    </lineage>
</organism>
<dbReference type="PANTHER" id="PTHR46031:SF16">
    <property type="entry name" value="DOUBLE-STRANDED RNA-BINDING PROTEIN 4"/>
    <property type="match status" value="1"/>
</dbReference>
<feature type="region of interest" description="Disordered" evidence="4">
    <location>
        <begin position="442"/>
        <end position="512"/>
    </location>
</feature>
<dbReference type="SUPFAM" id="SSF54768">
    <property type="entry name" value="dsRNA-binding domain-like"/>
    <property type="match status" value="3"/>
</dbReference>
<proteinExistence type="predicted"/>
<feature type="domain" description="DRBM" evidence="5">
    <location>
        <begin position="203"/>
        <end position="272"/>
    </location>
</feature>
<dbReference type="Proteomes" id="UP000306102">
    <property type="component" value="Unassembled WGS sequence"/>
</dbReference>
<evidence type="ECO:0000313" key="7">
    <source>
        <dbReference type="Proteomes" id="UP000306102"/>
    </source>
</evidence>
<evidence type="ECO:0000259" key="5">
    <source>
        <dbReference type="PROSITE" id="PS50137"/>
    </source>
</evidence>
<keyword evidence="2 3" id="KW-0694">RNA-binding</keyword>
<reference evidence="6 7" key="1">
    <citation type="journal article" date="2018" name="Proc. Natl. Acad. Sci. U.S.A.">
        <title>Draft genome sequence of Camellia sinensis var. sinensis provides insights into the evolution of the tea genome and tea quality.</title>
        <authorList>
            <person name="Wei C."/>
            <person name="Yang H."/>
            <person name="Wang S."/>
            <person name="Zhao J."/>
            <person name="Liu C."/>
            <person name="Gao L."/>
            <person name="Xia E."/>
            <person name="Lu Y."/>
            <person name="Tai Y."/>
            <person name="She G."/>
            <person name="Sun J."/>
            <person name="Cao H."/>
            <person name="Tong W."/>
            <person name="Gao Q."/>
            <person name="Li Y."/>
            <person name="Deng W."/>
            <person name="Jiang X."/>
            <person name="Wang W."/>
            <person name="Chen Q."/>
            <person name="Zhang S."/>
            <person name="Li H."/>
            <person name="Wu J."/>
            <person name="Wang P."/>
            <person name="Li P."/>
            <person name="Shi C."/>
            <person name="Zheng F."/>
            <person name="Jian J."/>
            <person name="Huang B."/>
            <person name="Shan D."/>
            <person name="Shi M."/>
            <person name="Fang C."/>
            <person name="Yue Y."/>
            <person name="Li F."/>
            <person name="Li D."/>
            <person name="Wei S."/>
            <person name="Han B."/>
            <person name="Jiang C."/>
            <person name="Yin Y."/>
            <person name="Xia T."/>
            <person name="Zhang Z."/>
            <person name="Bennetzen J.L."/>
            <person name="Zhao S."/>
            <person name="Wan X."/>
        </authorList>
    </citation>
    <scope>NUCLEOTIDE SEQUENCE [LARGE SCALE GENOMIC DNA]</scope>
    <source>
        <strain evidence="7">cv. Shuchazao</strain>
        <tissue evidence="6">Leaf</tissue>
    </source>
</reference>
<feature type="domain" description="DRBM" evidence="5">
    <location>
        <begin position="1"/>
        <end position="70"/>
    </location>
</feature>
<feature type="compositionally biased region" description="Low complexity" evidence="4">
    <location>
        <begin position="107"/>
        <end position="117"/>
    </location>
</feature>
<keyword evidence="7" id="KW-1185">Reference proteome</keyword>
<feature type="domain" description="DRBM" evidence="5">
    <location>
        <begin position="279"/>
        <end position="347"/>
    </location>
</feature>
<comment type="caution">
    <text evidence="6">The sequence shown here is derived from an EMBL/GenBank/DDBJ whole genome shotgun (WGS) entry which is preliminary data.</text>
</comment>
<dbReference type="PANTHER" id="PTHR46031">
    <property type="match status" value="1"/>
</dbReference>
<feature type="compositionally biased region" description="Polar residues" evidence="4">
    <location>
        <begin position="492"/>
        <end position="505"/>
    </location>
</feature>
<accession>A0A4S4DYW3</accession>
<dbReference type="InterPro" id="IPR014720">
    <property type="entry name" value="dsRBD_dom"/>
</dbReference>
<dbReference type="PROSITE" id="PS50137">
    <property type="entry name" value="DS_RBD"/>
    <property type="match status" value="3"/>
</dbReference>
<dbReference type="STRING" id="542762.A0A4S4DYW3"/>
<dbReference type="InterPro" id="IPR044450">
    <property type="entry name" value="AtDRB-like_DSRM_1"/>
</dbReference>
<dbReference type="CDD" id="cd19907">
    <property type="entry name" value="DSRM_AtDRB-like_rpt1"/>
    <property type="match status" value="1"/>
</dbReference>
<evidence type="ECO:0000256" key="3">
    <source>
        <dbReference type="PROSITE-ProRule" id="PRU00266"/>
    </source>
</evidence>
<dbReference type="Gene3D" id="3.30.160.20">
    <property type="match status" value="3"/>
</dbReference>
<evidence type="ECO:0000313" key="6">
    <source>
        <dbReference type="EMBL" id="THG08284.1"/>
    </source>
</evidence>
<gene>
    <name evidence="6" type="ORF">TEA_006527</name>
</gene>
<dbReference type="SMART" id="SM00358">
    <property type="entry name" value="DSRM"/>
    <property type="match status" value="3"/>
</dbReference>
<feature type="compositionally biased region" description="Low complexity" evidence="4">
    <location>
        <begin position="473"/>
        <end position="491"/>
    </location>
</feature>
<evidence type="ECO:0000256" key="1">
    <source>
        <dbReference type="ARBA" id="ARBA00022737"/>
    </source>
</evidence>
<name>A0A4S4DYW3_CAMSN</name>
<evidence type="ECO:0000256" key="2">
    <source>
        <dbReference type="ARBA" id="ARBA00022884"/>
    </source>
</evidence>
<keyword evidence="1" id="KW-0677">Repeat</keyword>
<dbReference type="GO" id="GO:0003725">
    <property type="term" value="F:double-stranded RNA binding"/>
    <property type="evidence" value="ECO:0007669"/>
    <property type="project" value="InterPro"/>
</dbReference>